<keyword evidence="1" id="KW-1133">Transmembrane helix</keyword>
<sequence>MDTLTKIIFIYTIIIILLIMFVAIVDKYTSVVFFNKLESLLKKGTLNEVSLIILIHQTKVKRYYVFYTLRKLYLMTLLNDIKEHQDILLKLIRYYESEVDLVNLPNNLKKTIKLLQPSTPSALIKQLTDEINTLYLSDKKHKICNLILGGAGVFLTIISFIQNYYKIF</sequence>
<keyword evidence="1" id="KW-0812">Transmembrane</keyword>
<proteinExistence type="predicted"/>
<dbReference type="RefSeq" id="WP_100289373.1">
    <property type="nucleotide sequence ID" value="NZ_PHHA01000021.1"/>
</dbReference>
<reference evidence="2 3" key="1">
    <citation type="submission" date="2017-11" db="EMBL/GenBank/DDBJ databases">
        <title>Reclassification of Bisgaard taxon 7 as Conservatibacter flavescens gen. nov., sp. nov.</title>
        <authorList>
            <person name="Christensen H."/>
        </authorList>
    </citation>
    <scope>NUCLEOTIDE SEQUENCE [LARGE SCALE GENOMIC DNA]</scope>
    <source>
        <strain evidence="2 3">7_4</strain>
    </source>
</reference>
<gene>
    <name evidence="2" type="ORF">CVP05_09705</name>
</gene>
<name>A0A2M8S0X3_9PAST</name>
<dbReference type="EMBL" id="PHHA01000021">
    <property type="protein sequence ID" value="PJG84802.1"/>
    <property type="molecule type" value="Genomic_DNA"/>
</dbReference>
<evidence type="ECO:0000313" key="2">
    <source>
        <dbReference type="EMBL" id="PJG84802.1"/>
    </source>
</evidence>
<comment type="caution">
    <text evidence="2">The sequence shown here is derived from an EMBL/GenBank/DDBJ whole genome shotgun (WGS) entry which is preliminary data.</text>
</comment>
<dbReference type="AlphaFoldDB" id="A0A2M8S0X3"/>
<organism evidence="2 3">
    <name type="scientific">Conservatibacter flavescens</name>
    <dbReference type="NCBI Taxonomy" id="28161"/>
    <lineage>
        <taxon>Bacteria</taxon>
        <taxon>Pseudomonadati</taxon>
        <taxon>Pseudomonadota</taxon>
        <taxon>Gammaproteobacteria</taxon>
        <taxon>Pasteurellales</taxon>
        <taxon>Pasteurellaceae</taxon>
        <taxon>Conservatibacter</taxon>
    </lineage>
</organism>
<protein>
    <submittedName>
        <fullName evidence="2">Uncharacterized protein</fullName>
    </submittedName>
</protein>
<dbReference type="Proteomes" id="UP000229329">
    <property type="component" value="Unassembled WGS sequence"/>
</dbReference>
<keyword evidence="3" id="KW-1185">Reference proteome</keyword>
<evidence type="ECO:0000313" key="3">
    <source>
        <dbReference type="Proteomes" id="UP000229329"/>
    </source>
</evidence>
<feature type="transmembrane region" description="Helical" evidence="1">
    <location>
        <begin position="6"/>
        <end position="25"/>
    </location>
</feature>
<keyword evidence="1" id="KW-0472">Membrane</keyword>
<feature type="transmembrane region" description="Helical" evidence="1">
    <location>
        <begin position="143"/>
        <end position="165"/>
    </location>
</feature>
<evidence type="ECO:0000256" key="1">
    <source>
        <dbReference type="SAM" id="Phobius"/>
    </source>
</evidence>
<accession>A0A2M8S0X3</accession>